<evidence type="ECO:0000259" key="6">
    <source>
        <dbReference type="PROSITE" id="PS50600"/>
    </source>
</evidence>
<dbReference type="InterPro" id="IPR038765">
    <property type="entry name" value="Papain-like_cys_pep_sf"/>
</dbReference>
<dbReference type="GO" id="GO:0008234">
    <property type="term" value="F:cysteine-type peptidase activity"/>
    <property type="evidence" value="ECO:0007669"/>
    <property type="project" value="UniProtKB-KW"/>
</dbReference>
<dbReference type="PANTHER" id="PTHR46915">
    <property type="entry name" value="UBIQUITIN-LIKE PROTEASE 4-RELATED"/>
    <property type="match status" value="1"/>
</dbReference>
<name>A0AA36NIV6_9DINO</name>
<evidence type="ECO:0000313" key="8">
    <source>
        <dbReference type="Proteomes" id="UP001178507"/>
    </source>
</evidence>
<feature type="region of interest" description="Disordered" evidence="5">
    <location>
        <begin position="1"/>
        <end position="91"/>
    </location>
</feature>
<reference evidence="7" key="1">
    <citation type="submission" date="2023-08" db="EMBL/GenBank/DDBJ databases">
        <authorList>
            <person name="Chen Y."/>
            <person name="Shah S."/>
            <person name="Dougan E. K."/>
            <person name="Thang M."/>
            <person name="Chan C."/>
        </authorList>
    </citation>
    <scope>NUCLEOTIDE SEQUENCE</scope>
</reference>
<dbReference type="Pfam" id="PF02902">
    <property type="entry name" value="Peptidase_C48"/>
    <property type="match status" value="1"/>
</dbReference>
<feature type="compositionally biased region" description="Basic and acidic residues" evidence="5">
    <location>
        <begin position="68"/>
        <end position="84"/>
    </location>
</feature>
<evidence type="ECO:0000256" key="1">
    <source>
        <dbReference type="ARBA" id="ARBA00005234"/>
    </source>
</evidence>
<evidence type="ECO:0000256" key="5">
    <source>
        <dbReference type="SAM" id="MobiDB-lite"/>
    </source>
</evidence>
<organism evidence="7 8">
    <name type="scientific">Effrenium voratum</name>
    <dbReference type="NCBI Taxonomy" id="2562239"/>
    <lineage>
        <taxon>Eukaryota</taxon>
        <taxon>Sar</taxon>
        <taxon>Alveolata</taxon>
        <taxon>Dinophyceae</taxon>
        <taxon>Suessiales</taxon>
        <taxon>Symbiodiniaceae</taxon>
        <taxon>Effrenium</taxon>
    </lineage>
</organism>
<evidence type="ECO:0000256" key="4">
    <source>
        <dbReference type="ARBA" id="ARBA00022807"/>
    </source>
</evidence>
<gene>
    <name evidence="7" type="ORF">EVOR1521_LOCUS26549</name>
</gene>
<sequence>MPRRVLFPHLLCPEESPPPEKGRGAATPQKLTGKRRLEPKEAPLGKPLAIAGRRKEAKGAEAPGPEADEAKEAVQPPESRHTPKPEPPLASDEVVFSWSGLLVTSRDLQCLEDGEMLNDAVVDFFLQLMQSFLPSRDLLVFSSHFFTRLTAAQATNGEVGWENVKGWTKKKSLFAQKLLVVPINCELHWWLALLHLDASACCLSWLDSLPGKESRYLHVQRFLSGYLRRESRERGTPPLEGPVASRHLPAQLQDNGVDCGVFLLDNVWRLLCAGGSVDDVEWCSQAAAASRRAKLRRISYRLAQLRGDAAVLVEQPELLAKLQQIWGRP</sequence>
<keyword evidence="3" id="KW-0378">Hydrolase</keyword>
<accession>A0AA36NIV6</accession>
<evidence type="ECO:0000256" key="2">
    <source>
        <dbReference type="ARBA" id="ARBA00022670"/>
    </source>
</evidence>
<feature type="domain" description="Ubiquitin-like protease family profile" evidence="6">
    <location>
        <begin position="101"/>
        <end position="270"/>
    </location>
</feature>
<dbReference type="AlphaFoldDB" id="A0AA36NIV6"/>
<proteinExistence type="inferred from homology"/>
<dbReference type="Proteomes" id="UP001178507">
    <property type="component" value="Unassembled WGS sequence"/>
</dbReference>
<keyword evidence="4" id="KW-0788">Thiol protease</keyword>
<dbReference type="GO" id="GO:0006508">
    <property type="term" value="P:proteolysis"/>
    <property type="evidence" value="ECO:0007669"/>
    <property type="project" value="UniProtKB-KW"/>
</dbReference>
<comment type="similarity">
    <text evidence="1">Belongs to the peptidase C48 family.</text>
</comment>
<evidence type="ECO:0000313" key="7">
    <source>
        <dbReference type="EMBL" id="CAJ1404003.1"/>
    </source>
</evidence>
<dbReference type="Gene3D" id="3.40.395.10">
    <property type="entry name" value="Adenoviral Proteinase, Chain A"/>
    <property type="match status" value="1"/>
</dbReference>
<dbReference type="PANTHER" id="PTHR46915:SF2">
    <property type="entry name" value="UBIQUITIN-LIKE PROTEASE 4"/>
    <property type="match status" value="1"/>
</dbReference>
<keyword evidence="2" id="KW-0645">Protease</keyword>
<dbReference type="EMBL" id="CAUJNA010003519">
    <property type="protein sequence ID" value="CAJ1404003.1"/>
    <property type="molecule type" value="Genomic_DNA"/>
</dbReference>
<protein>
    <recommendedName>
        <fullName evidence="6">Ubiquitin-like protease family profile domain-containing protein</fullName>
    </recommendedName>
</protein>
<dbReference type="PROSITE" id="PS50600">
    <property type="entry name" value="ULP_PROTEASE"/>
    <property type="match status" value="1"/>
</dbReference>
<dbReference type="SUPFAM" id="SSF54001">
    <property type="entry name" value="Cysteine proteinases"/>
    <property type="match status" value="1"/>
</dbReference>
<dbReference type="InterPro" id="IPR003653">
    <property type="entry name" value="Peptidase_C48_C"/>
</dbReference>
<evidence type="ECO:0000256" key="3">
    <source>
        <dbReference type="ARBA" id="ARBA00022801"/>
    </source>
</evidence>
<keyword evidence="8" id="KW-1185">Reference proteome</keyword>
<dbReference type="GO" id="GO:0016926">
    <property type="term" value="P:protein desumoylation"/>
    <property type="evidence" value="ECO:0007669"/>
    <property type="project" value="UniProtKB-ARBA"/>
</dbReference>
<comment type="caution">
    <text evidence="7">The sequence shown here is derived from an EMBL/GenBank/DDBJ whole genome shotgun (WGS) entry which is preliminary data.</text>
</comment>